<dbReference type="GO" id="GO:0005886">
    <property type="term" value="C:plasma membrane"/>
    <property type="evidence" value="ECO:0007669"/>
    <property type="project" value="UniProtKB-SubCell"/>
</dbReference>
<evidence type="ECO:0000313" key="3">
    <source>
        <dbReference type="Proteomes" id="UP000231586"/>
    </source>
</evidence>
<proteinExistence type="predicted"/>
<comment type="caution">
    <text evidence="2">The sequence shown here is derived from an EMBL/GenBank/DDBJ whole genome shotgun (WGS) entry which is preliminary data.</text>
</comment>
<dbReference type="EMBL" id="PGTZ01000007">
    <property type="protein sequence ID" value="PJI93603.1"/>
    <property type="molecule type" value="Genomic_DNA"/>
</dbReference>
<organism evidence="2 3">
    <name type="scientific">Luteimicrobium subarcticum</name>
    <dbReference type="NCBI Taxonomy" id="620910"/>
    <lineage>
        <taxon>Bacteria</taxon>
        <taxon>Bacillati</taxon>
        <taxon>Actinomycetota</taxon>
        <taxon>Actinomycetes</taxon>
        <taxon>Micrococcales</taxon>
        <taxon>Luteimicrobium</taxon>
    </lineage>
</organism>
<reference evidence="2 3" key="1">
    <citation type="submission" date="2017-11" db="EMBL/GenBank/DDBJ databases">
        <title>Genomic Encyclopedia of Archaeal and Bacterial Type Strains, Phase II (KMG-II): From Individual Species to Whole Genera.</title>
        <authorList>
            <person name="Goeker M."/>
        </authorList>
    </citation>
    <scope>NUCLEOTIDE SEQUENCE [LARGE SCALE GENOMIC DNA]</scope>
    <source>
        <strain evidence="2 3">DSM 22413</strain>
    </source>
</reference>
<keyword evidence="1" id="KW-1133">Transmembrane helix</keyword>
<dbReference type="OrthoDB" id="7596142at2"/>
<keyword evidence="3" id="KW-1185">Reference proteome</keyword>
<protein>
    <submittedName>
        <fullName evidence="2">Phospholipase D-like protein</fullName>
    </submittedName>
</protein>
<name>A0A2M8WRN3_9MICO</name>
<dbReference type="AlphaFoldDB" id="A0A2M8WRN3"/>
<dbReference type="RefSeq" id="WP_100349267.1">
    <property type="nucleotide sequence ID" value="NZ_PGTZ01000007.1"/>
</dbReference>
<evidence type="ECO:0000313" key="2">
    <source>
        <dbReference type="EMBL" id="PJI93603.1"/>
    </source>
</evidence>
<gene>
    <name evidence="2" type="ORF">CLV34_1076</name>
</gene>
<keyword evidence="1" id="KW-0812">Transmembrane</keyword>
<accession>A0A2M8WRN3</accession>
<keyword evidence="1" id="KW-0472">Membrane</keyword>
<sequence>MDFWQFFWLVVWSFLFIAYLMVLFNILADIFRDHGMSGWVKAVWIIFLILIPVLTALVYLIARGNSMAERQYAQVKQAQADADSYIRQVSSSKSPAEEIASAKSLLDSGTITQAEFDSIKAKALSA</sequence>
<feature type="transmembrane region" description="Helical" evidence="1">
    <location>
        <begin position="39"/>
        <end position="62"/>
    </location>
</feature>
<feature type="transmembrane region" description="Helical" evidence="1">
    <location>
        <begin position="6"/>
        <end position="27"/>
    </location>
</feature>
<dbReference type="Proteomes" id="UP000231586">
    <property type="component" value="Unassembled WGS sequence"/>
</dbReference>
<evidence type="ECO:0000256" key="1">
    <source>
        <dbReference type="SAM" id="Phobius"/>
    </source>
</evidence>